<evidence type="ECO:0000313" key="2">
    <source>
        <dbReference type="EMBL" id="MBE0401192.1"/>
    </source>
</evidence>
<gene>
    <name evidence="2" type="ORF">EI168_13920</name>
</gene>
<keyword evidence="3" id="KW-1185">Reference proteome</keyword>
<feature type="chain" id="PRO_5046423146" evidence="1">
    <location>
        <begin position="26"/>
        <end position="171"/>
    </location>
</feature>
<dbReference type="EMBL" id="RRZD01000013">
    <property type="protein sequence ID" value="MBE0401192.1"/>
    <property type="molecule type" value="Genomic_DNA"/>
</dbReference>
<dbReference type="Proteomes" id="UP001645039">
    <property type="component" value="Unassembled WGS sequence"/>
</dbReference>
<reference evidence="2 3" key="1">
    <citation type="submission" date="2020-07" db="EMBL/GenBank/DDBJ databases">
        <title>Halophilic bacteria isolated from french cheeses.</title>
        <authorList>
            <person name="Kothe C.I."/>
            <person name="Farah-Kraiem B."/>
            <person name="Renault P."/>
            <person name="Dridi B."/>
        </authorList>
    </citation>
    <scope>NUCLEOTIDE SEQUENCE [LARGE SCALE GENOMIC DNA]</scope>
    <source>
        <strain evidence="2 3">FME1</strain>
    </source>
</reference>
<protein>
    <submittedName>
        <fullName evidence="2">Invasion associated locus B family protein</fullName>
    </submittedName>
</protein>
<comment type="caution">
    <text evidence="2">The sequence shown here is derived from an EMBL/GenBank/DDBJ whole genome shotgun (WGS) entry which is preliminary data.</text>
</comment>
<dbReference type="Pfam" id="PF06776">
    <property type="entry name" value="IalB"/>
    <property type="match status" value="1"/>
</dbReference>
<dbReference type="RefSeq" id="WP_096278942.1">
    <property type="nucleotide sequence ID" value="NZ_CBCSBM010000005.1"/>
</dbReference>
<name>A0ABR9F3Y7_9GAMM</name>
<proteinExistence type="predicted"/>
<feature type="signal peptide" evidence="1">
    <location>
        <begin position="1"/>
        <end position="25"/>
    </location>
</feature>
<evidence type="ECO:0000313" key="3">
    <source>
        <dbReference type="Proteomes" id="UP001645039"/>
    </source>
</evidence>
<accession>A0ABR9F3Y7</accession>
<dbReference type="Gene3D" id="2.60.40.1880">
    <property type="entry name" value="Invasion associated locus B (IalB) protein"/>
    <property type="match status" value="1"/>
</dbReference>
<sequence>MQIRRALMTALLPLFAATATSTALAQQNAQNVDTQRFQDWEVSCPSASGQQQGCTMSQIVNNPNSNEPLMRAIVGNSSQINSPVMAFVMPLGVNLAAGMQLQVDNNEPVGFPYQFCQEQGCRADLPLEPSMLQQLRGGSTATVSAISPDGQRVDMDMSLMGFTSASREISP</sequence>
<organism evidence="2 3">
    <name type="scientific">Halomonas casei</name>
    <dbReference type="NCBI Taxonomy" id="2742613"/>
    <lineage>
        <taxon>Bacteria</taxon>
        <taxon>Pseudomonadati</taxon>
        <taxon>Pseudomonadota</taxon>
        <taxon>Gammaproteobacteria</taxon>
        <taxon>Oceanospirillales</taxon>
        <taxon>Halomonadaceae</taxon>
        <taxon>Halomonas</taxon>
    </lineage>
</organism>
<dbReference type="InterPro" id="IPR038696">
    <property type="entry name" value="IalB_sf"/>
</dbReference>
<evidence type="ECO:0000256" key="1">
    <source>
        <dbReference type="SAM" id="SignalP"/>
    </source>
</evidence>
<dbReference type="InterPro" id="IPR010642">
    <property type="entry name" value="Invasion_prot_B"/>
</dbReference>
<keyword evidence="1" id="KW-0732">Signal</keyword>